<reference evidence="6" key="1">
    <citation type="submission" date="2020-11" db="EMBL/GenBank/DDBJ databases">
        <title>Genome seq and assembly of Planobacterium sp.</title>
        <authorList>
            <person name="Chhetri G."/>
        </authorList>
    </citation>
    <scope>NUCLEOTIDE SEQUENCE</scope>
    <source>
        <strain evidence="6">GCR5</strain>
    </source>
</reference>
<feature type="region of interest" description="Disordered" evidence="5">
    <location>
        <begin position="146"/>
        <end position="182"/>
    </location>
</feature>
<proteinExistence type="inferred from homology"/>
<dbReference type="Proteomes" id="UP000694480">
    <property type="component" value="Unassembled WGS sequence"/>
</dbReference>
<comment type="caution">
    <text evidence="6">The sequence shown here is derived from an EMBL/GenBank/DDBJ whole genome shotgun (WGS) entry which is preliminary data.</text>
</comment>
<evidence type="ECO:0000256" key="1">
    <source>
        <dbReference type="ARBA" id="ARBA00011046"/>
    </source>
</evidence>
<organism evidence="6 7">
    <name type="scientific">Planobacterium oryzisoli</name>
    <dbReference type="NCBI Taxonomy" id="2771435"/>
    <lineage>
        <taxon>Bacteria</taxon>
        <taxon>Pseudomonadati</taxon>
        <taxon>Bacteroidota</taxon>
        <taxon>Flavobacteriia</taxon>
        <taxon>Flavobacteriales</taxon>
        <taxon>Weeksellaceae</taxon>
        <taxon>Chryseobacterium group</taxon>
        <taxon>Chryseobacterium</taxon>
    </lineage>
</organism>
<dbReference type="AlphaFoldDB" id="A0A930YVX7"/>
<dbReference type="InterPro" id="IPR036390">
    <property type="entry name" value="WH_DNA-bd_sf"/>
</dbReference>
<sequence>MKISPLTSSEKELMLLLWKLESAFMREIMQAHQEPRPHQNTISTYLKILVDKGFLRTEKHGRIFRYSPAIGKQDYLRYELEQLLGEYFSGDGNALVAFLLQQRMIEPIEETSPTEIIEIAEKQVPSLEEEKGEALKEEIAQFVRELVENTKPNKKKNSKKKKAAKSSKKPKDSSKNKNKKKG</sequence>
<keyword evidence="4" id="KW-0804">Transcription</keyword>
<evidence type="ECO:0000256" key="2">
    <source>
        <dbReference type="ARBA" id="ARBA00023015"/>
    </source>
</evidence>
<protein>
    <submittedName>
        <fullName evidence="6">BlaI/MecI/CopY family transcriptional regulator</fullName>
    </submittedName>
</protein>
<evidence type="ECO:0000256" key="5">
    <source>
        <dbReference type="SAM" id="MobiDB-lite"/>
    </source>
</evidence>
<evidence type="ECO:0000256" key="4">
    <source>
        <dbReference type="ARBA" id="ARBA00023163"/>
    </source>
</evidence>
<keyword evidence="3" id="KW-0238">DNA-binding</keyword>
<evidence type="ECO:0000256" key="3">
    <source>
        <dbReference type="ARBA" id="ARBA00023125"/>
    </source>
</evidence>
<name>A0A930YVX7_9FLAO</name>
<dbReference type="InterPro" id="IPR036388">
    <property type="entry name" value="WH-like_DNA-bd_sf"/>
</dbReference>
<keyword evidence="2" id="KW-0805">Transcription regulation</keyword>
<accession>A0A930YVX7</accession>
<dbReference type="SUPFAM" id="SSF46785">
    <property type="entry name" value="Winged helix' DNA-binding domain"/>
    <property type="match status" value="1"/>
</dbReference>
<dbReference type="EMBL" id="JADKYY010000006">
    <property type="protein sequence ID" value="MBF5027301.1"/>
    <property type="molecule type" value="Genomic_DNA"/>
</dbReference>
<feature type="compositionally biased region" description="Basic residues" evidence="5">
    <location>
        <begin position="152"/>
        <end position="168"/>
    </location>
</feature>
<evidence type="ECO:0000313" key="7">
    <source>
        <dbReference type="Proteomes" id="UP000694480"/>
    </source>
</evidence>
<dbReference type="Gene3D" id="1.10.10.10">
    <property type="entry name" value="Winged helix-like DNA-binding domain superfamily/Winged helix DNA-binding domain"/>
    <property type="match status" value="1"/>
</dbReference>
<comment type="similarity">
    <text evidence="1">Belongs to the BlaI transcriptional regulatory family.</text>
</comment>
<gene>
    <name evidence="6" type="ORF">IC612_05760</name>
</gene>
<dbReference type="GO" id="GO:0045892">
    <property type="term" value="P:negative regulation of DNA-templated transcription"/>
    <property type="evidence" value="ECO:0007669"/>
    <property type="project" value="InterPro"/>
</dbReference>
<evidence type="ECO:0000313" key="6">
    <source>
        <dbReference type="EMBL" id="MBF5027301.1"/>
    </source>
</evidence>
<dbReference type="InterPro" id="IPR005650">
    <property type="entry name" value="BlaI_family"/>
</dbReference>
<dbReference type="RefSeq" id="WP_194739234.1">
    <property type="nucleotide sequence ID" value="NZ_JADKYY010000006.1"/>
</dbReference>
<dbReference type="GO" id="GO:0003677">
    <property type="term" value="F:DNA binding"/>
    <property type="evidence" value="ECO:0007669"/>
    <property type="project" value="UniProtKB-KW"/>
</dbReference>
<dbReference type="Pfam" id="PF03965">
    <property type="entry name" value="Penicillinase_R"/>
    <property type="match status" value="1"/>
</dbReference>
<keyword evidence="7" id="KW-1185">Reference proteome</keyword>